<dbReference type="PANTHER" id="PTHR31897:SF6">
    <property type="entry name" value="DUF19 DOMAIN-CONTAINING PROTEIN"/>
    <property type="match status" value="1"/>
</dbReference>
<name>O16321_CAEEL</name>
<proteinExistence type="predicted"/>
<evidence type="ECO:0000313" key="5">
    <source>
        <dbReference type="WormBase" id="C07G3.8b"/>
    </source>
</evidence>
<feature type="domain" description="T20D4.11-like" evidence="2">
    <location>
        <begin position="23"/>
        <end position="99"/>
    </location>
</feature>
<dbReference type="PANTHER" id="PTHR31897">
    <property type="entry name" value="PROTEIN CBG17011-RELATED"/>
    <property type="match status" value="1"/>
</dbReference>
<dbReference type="Bgee" id="WBGene00015576">
    <property type="expression patterns" value="Expressed in embryo and 2 other cell types or tissues"/>
</dbReference>
<reference evidence="3 4" key="1">
    <citation type="journal article" date="1998" name="Science">
        <title>Genome sequence of the nematode C. elegans: a platform for investigating biology.</title>
        <authorList>
            <consortium name="The C. elegans sequencing consortium"/>
            <person name="Sulson J.E."/>
            <person name="Waterston R."/>
        </authorList>
    </citation>
    <scope>NUCLEOTIDE SEQUENCE [LARGE SCALE GENOMIC DNA]</scope>
    <source>
        <strain evidence="3 4">Bristol N2</strain>
    </source>
</reference>
<feature type="signal peptide" evidence="1">
    <location>
        <begin position="1"/>
        <end position="18"/>
    </location>
</feature>
<dbReference type="AlphaFoldDB" id="O16321"/>
<dbReference type="InterPro" id="IPR002542">
    <property type="entry name" value="T20D4.11-like_dom"/>
</dbReference>
<accession>O16321</accession>
<feature type="domain" description="T20D4.11-like" evidence="2">
    <location>
        <begin position="109"/>
        <end position="259"/>
    </location>
</feature>
<dbReference type="eggNOG" id="ENOG502THH8">
    <property type="taxonomic scope" value="Eukaryota"/>
</dbReference>
<protein>
    <submittedName>
        <fullName evidence="3">T20D4.11-like domain-containing protein</fullName>
    </submittedName>
</protein>
<gene>
    <name evidence="3 5" type="ORF">C07G3.8</name>
    <name evidence="3" type="ORF">CELE_C07G3.8</name>
</gene>
<dbReference type="WormBase" id="C07G3.8b">
    <property type="protein sequence ID" value="CE51270"/>
    <property type="gene ID" value="WBGene00015576"/>
</dbReference>
<dbReference type="RefSeq" id="NP_001256025.2">
    <property type="nucleotide sequence ID" value="NM_001269096.3"/>
</dbReference>
<feature type="chain" id="PRO_5007317907" evidence="1">
    <location>
        <begin position="19"/>
        <end position="269"/>
    </location>
</feature>
<dbReference type="Proteomes" id="UP000001940">
    <property type="component" value="Chromosome V"/>
</dbReference>
<keyword evidence="1" id="KW-0732">Signal</keyword>
<dbReference type="UCSC" id="C07G3.8">
    <property type="organism name" value="c. elegans"/>
</dbReference>
<dbReference type="GeneID" id="182381"/>
<dbReference type="Pfam" id="PF01579">
    <property type="entry name" value="DUF19"/>
    <property type="match status" value="2"/>
</dbReference>
<dbReference type="PaxDb" id="6239-C07G3.8b"/>
<evidence type="ECO:0000313" key="3">
    <source>
        <dbReference type="EMBL" id="CCD62495.2"/>
    </source>
</evidence>
<evidence type="ECO:0000259" key="2">
    <source>
        <dbReference type="Pfam" id="PF01579"/>
    </source>
</evidence>
<dbReference type="InParanoid" id="O16321"/>
<dbReference type="KEGG" id="cel:CELE_C07G3.8"/>
<sequence length="269" mass="30342">MSLLKATVVFILISAVSTAPAGSFLTEDVNSCIEWFYTAAETRNISCLGEYDFLSNDKQIQKMAFLDGKSCFLDATKTQCSSGYKTITENYEGIVNFLTTPPNTTSDSCEGSYYFYESFRCTALINGFANKVKHISLEVDSNDARTPKVIEQCFQAEECTKSNCYFTDSQRSTLTDTCESMALKNSYFLKCVAELEQKRPDISSYRCLNGTDIYSEDLSVQIELFTTKRGCSRWVMRKHCGEKSMIDFRQNAEIYVKTLEKLTQSGMTG</sequence>
<organism evidence="3 4">
    <name type="scientific">Caenorhabditis elegans</name>
    <dbReference type="NCBI Taxonomy" id="6239"/>
    <lineage>
        <taxon>Eukaryota</taxon>
        <taxon>Metazoa</taxon>
        <taxon>Ecdysozoa</taxon>
        <taxon>Nematoda</taxon>
        <taxon>Chromadorea</taxon>
        <taxon>Rhabditida</taxon>
        <taxon>Rhabditina</taxon>
        <taxon>Rhabditomorpha</taxon>
        <taxon>Rhabditoidea</taxon>
        <taxon>Rhabditidae</taxon>
        <taxon>Peloderinae</taxon>
        <taxon>Caenorhabditis</taxon>
    </lineage>
</organism>
<evidence type="ECO:0000256" key="1">
    <source>
        <dbReference type="SAM" id="SignalP"/>
    </source>
</evidence>
<keyword evidence="4" id="KW-1185">Reference proteome</keyword>
<dbReference type="AGR" id="WB:WBGene00015576"/>
<evidence type="ECO:0000313" key="4">
    <source>
        <dbReference type="Proteomes" id="UP000001940"/>
    </source>
</evidence>
<dbReference type="EMBL" id="BX284605">
    <property type="protein sequence ID" value="CCD62495.2"/>
    <property type="molecule type" value="Genomic_DNA"/>
</dbReference>
<dbReference type="CTD" id="182381"/>